<dbReference type="InterPro" id="IPR011037">
    <property type="entry name" value="Pyrv_Knase-like_insert_dom_sf"/>
</dbReference>
<dbReference type="Proteomes" id="UP001218638">
    <property type="component" value="Chromosome"/>
</dbReference>
<dbReference type="SUPFAM" id="SSF50800">
    <property type="entry name" value="PK beta-barrel domain-like"/>
    <property type="match status" value="1"/>
</dbReference>
<accession>A0AAE9ZWN9</accession>
<dbReference type="EMBL" id="CP119075">
    <property type="protein sequence ID" value="WED64796.1"/>
    <property type="molecule type" value="Genomic_DNA"/>
</dbReference>
<dbReference type="InterPro" id="IPR005302">
    <property type="entry name" value="MoCF_Sase_C"/>
</dbReference>
<proteinExistence type="predicted"/>
<sequence>MQLLHIYVSPGHNYFGHHGKPAGQHPTSEVEAVECVAGSGLRGDRFFDFKDDYKGQVTFFAAEVFEAMCARLAVFDRSPAVLRRNIITQGVDLNTLIGTEFEVQGIRFRGVTECTPCYWMDQAFGPGAEAFLKGRGGLRAKILTSGTLCRNAIAAAPAGV</sequence>
<evidence type="ECO:0000313" key="2">
    <source>
        <dbReference type="EMBL" id="WED64796.1"/>
    </source>
</evidence>
<dbReference type="Pfam" id="PF03473">
    <property type="entry name" value="MOSC"/>
    <property type="match status" value="1"/>
</dbReference>
<dbReference type="RefSeq" id="WP_330931941.1">
    <property type="nucleotide sequence ID" value="NZ_CP119075.1"/>
</dbReference>
<dbReference type="AlphaFoldDB" id="A0AAE9ZWN9"/>
<dbReference type="GO" id="GO:0030170">
    <property type="term" value="F:pyridoxal phosphate binding"/>
    <property type="evidence" value="ECO:0007669"/>
    <property type="project" value="InterPro"/>
</dbReference>
<protein>
    <submittedName>
        <fullName evidence="2">Molybdenum cofactor biosysynthesis protein</fullName>
    </submittedName>
</protein>
<dbReference type="KEGG" id="slom:PXH66_20825"/>
<reference evidence="2" key="1">
    <citation type="submission" date="2023-03" db="EMBL/GenBank/DDBJ databases">
        <title>Lomoglobus Profundus gen. nov., sp. nov., a novel member of the phylum Verrucomicrobia, isolated from deep-marine sediment of South China Sea.</title>
        <authorList>
            <person name="Ahmad T."/>
            <person name="Ishaq S.E."/>
            <person name="Wang F."/>
        </authorList>
    </citation>
    <scope>NUCLEOTIDE SEQUENCE</scope>
    <source>
        <strain evidence="2">LMO-M01</strain>
    </source>
</reference>
<feature type="domain" description="MOSC" evidence="1">
    <location>
        <begin position="28"/>
        <end position="157"/>
    </location>
</feature>
<name>A0AAE9ZWN9_9BACT</name>
<dbReference type="GO" id="GO:0003824">
    <property type="term" value="F:catalytic activity"/>
    <property type="evidence" value="ECO:0007669"/>
    <property type="project" value="InterPro"/>
</dbReference>
<gene>
    <name evidence="2" type="ORF">PXH66_20825</name>
</gene>
<keyword evidence="3" id="KW-1185">Reference proteome</keyword>
<evidence type="ECO:0000313" key="3">
    <source>
        <dbReference type="Proteomes" id="UP001218638"/>
    </source>
</evidence>
<dbReference type="PROSITE" id="PS51340">
    <property type="entry name" value="MOSC"/>
    <property type="match status" value="1"/>
</dbReference>
<dbReference type="Gene3D" id="2.40.33.20">
    <property type="entry name" value="PK beta-barrel domain-like"/>
    <property type="match status" value="1"/>
</dbReference>
<dbReference type="GO" id="GO:0030151">
    <property type="term" value="F:molybdenum ion binding"/>
    <property type="evidence" value="ECO:0007669"/>
    <property type="project" value="InterPro"/>
</dbReference>
<organism evidence="2 3">
    <name type="scientific">Synoicihabitans lomoniglobus</name>
    <dbReference type="NCBI Taxonomy" id="2909285"/>
    <lineage>
        <taxon>Bacteria</taxon>
        <taxon>Pseudomonadati</taxon>
        <taxon>Verrucomicrobiota</taxon>
        <taxon>Opitutia</taxon>
        <taxon>Opitutales</taxon>
        <taxon>Opitutaceae</taxon>
        <taxon>Synoicihabitans</taxon>
    </lineage>
</organism>
<evidence type="ECO:0000259" key="1">
    <source>
        <dbReference type="PROSITE" id="PS51340"/>
    </source>
</evidence>